<evidence type="ECO:0008006" key="13">
    <source>
        <dbReference type="Google" id="ProtNLM"/>
    </source>
</evidence>
<dbReference type="Proteomes" id="UP000711488">
    <property type="component" value="Unassembled WGS sequence"/>
</dbReference>
<evidence type="ECO:0000256" key="6">
    <source>
        <dbReference type="ARBA" id="ARBA00023157"/>
    </source>
</evidence>
<feature type="disulfide bond" evidence="8">
    <location>
        <begin position="82"/>
        <end position="94"/>
    </location>
</feature>
<evidence type="ECO:0000256" key="1">
    <source>
        <dbReference type="ARBA" id="ARBA00004613"/>
    </source>
</evidence>
<name>A0A6A0GTQ4_HYAAZ</name>
<dbReference type="Pfam" id="PF00090">
    <property type="entry name" value="TSP_1"/>
    <property type="match status" value="1"/>
</dbReference>
<dbReference type="Pfam" id="PF19236">
    <property type="entry name" value="ADAMTS_CR_3"/>
    <property type="match status" value="1"/>
</dbReference>
<protein>
    <recommendedName>
        <fullName evidence="13">ADAMTS/ADAMTS-like Spacer 1 domain-containing protein</fullName>
    </recommendedName>
</protein>
<dbReference type="Gene3D" id="2.20.100.10">
    <property type="entry name" value="Thrombospondin type-1 (TSP1) repeat"/>
    <property type="match status" value="1"/>
</dbReference>
<dbReference type="PANTHER" id="PTHR13723:SF278">
    <property type="entry name" value="ADAM METALLOPEPTIDASE WITH THROMBOSPONDIN TYPE 1 MOTIF A, ISOFORM B"/>
    <property type="match status" value="1"/>
</dbReference>
<gene>
    <name evidence="12" type="ORF">HAZT_HAZT011201</name>
</gene>
<evidence type="ECO:0000259" key="10">
    <source>
        <dbReference type="Pfam" id="PF17771"/>
    </source>
</evidence>
<dbReference type="GO" id="GO:0006508">
    <property type="term" value="P:proteolysis"/>
    <property type="evidence" value="ECO:0007669"/>
    <property type="project" value="TreeGrafter"/>
</dbReference>
<dbReference type="AlphaFoldDB" id="A0A6A0GTQ4"/>
<evidence type="ECO:0000259" key="9">
    <source>
        <dbReference type="Pfam" id="PF05986"/>
    </source>
</evidence>
<evidence type="ECO:0000313" key="12">
    <source>
        <dbReference type="EMBL" id="KAA0186701.1"/>
    </source>
</evidence>
<evidence type="ECO:0000256" key="4">
    <source>
        <dbReference type="ARBA" id="ARBA00022801"/>
    </source>
</evidence>
<evidence type="ECO:0000256" key="8">
    <source>
        <dbReference type="PIRSR" id="PIRSR613273-3"/>
    </source>
</evidence>
<reference evidence="12" key="2">
    <citation type="journal article" date="2018" name="Environ. Sci. Technol.">
        <title>The Toxicogenome of Hyalella azteca: A Model for Sediment Ecotoxicology and Evolutionary Toxicology.</title>
        <authorList>
            <person name="Poynton H.C."/>
            <person name="Hasenbein S."/>
            <person name="Benoit J.B."/>
            <person name="Sepulveda M.S."/>
            <person name="Poelchau M.F."/>
            <person name="Hughes D.S.T."/>
            <person name="Murali S.C."/>
            <person name="Chen S."/>
            <person name="Glastad K.M."/>
            <person name="Goodisman M.A.D."/>
            <person name="Werren J.H."/>
            <person name="Vineis J.H."/>
            <person name="Bowen J.L."/>
            <person name="Friedrich M."/>
            <person name="Jones J."/>
            <person name="Robertson H.M."/>
            <person name="Feyereisen R."/>
            <person name="Mechler-Hickson A."/>
            <person name="Mathers N."/>
            <person name="Lee C.E."/>
            <person name="Colbourne J.K."/>
            <person name="Biales A."/>
            <person name="Johnston J.S."/>
            <person name="Wellborn G.A."/>
            <person name="Rosendale A.J."/>
            <person name="Cridge A.G."/>
            <person name="Munoz-Torres M.C."/>
            <person name="Bain P.A."/>
            <person name="Manny A.R."/>
            <person name="Major K.M."/>
            <person name="Lambert F.N."/>
            <person name="Vulpe C.D."/>
            <person name="Tuck P."/>
            <person name="Blalock B.J."/>
            <person name="Lin Y.Y."/>
            <person name="Smith M.E."/>
            <person name="Ochoa-Acuna H."/>
            <person name="Chen M.M."/>
            <person name="Childers C.P."/>
            <person name="Qu J."/>
            <person name="Dugan S."/>
            <person name="Lee S.L."/>
            <person name="Chao H."/>
            <person name="Dinh H."/>
            <person name="Han Y."/>
            <person name="Doddapaneni H."/>
            <person name="Worley K.C."/>
            <person name="Muzny D.M."/>
            <person name="Gibbs R.A."/>
            <person name="Richards S."/>
        </authorList>
    </citation>
    <scope>NUCLEOTIDE SEQUENCE</scope>
    <source>
        <strain evidence="12">HAZT.00-mixed</strain>
        <tissue evidence="12">Whole organism</tissue>
    </source>
</reference>
<dbReference type="InterPro" id="IPR036383">
    <property type="entry name" value="TSP1_rpt_sf"/>
</dbReference>
<dbReference type="PANTHER" id="PTHR13723">
    <property type="entry name" value="ADAMTS A DISINTEGRIN AND METALLOPROTEASE WITH THROMBOSPONDIN MOTIFS PROTEASE"/>
    <property type="match status" value="1"/>
</dbReference>
<dbReference type="Pfam" id="PF17771">
    <property type="entry name" value="ADAMTS_CR_2"/>
    <property type="match status" value="1"/>
</dbReference>
<evidence type="ECO:0000256" key="7">
    <source>
        <dbReference type="ARBA" id="ARBA00023180"/>
    </source>
</evidence>
<dbReference type="SMART" id="SM00209">
    <property type="entry name" value="TSP1"/>
    <property type="match status" value="1"/>
</dbReference>
<feature type="domain" description="ADAMTS cysteine-rich" evidence="10">
    <location>
        <begin position="3"/>
        <end position="44"/>
    </location>
</feature>
<dbReference type="InterPro" id="IPR010294">
    <property type="entry name" value="ADAMTS_spacer1"/>
</dbReference>
<dbReference type="PROSITE" id="PS50092">
    <property type="entry name" value="TSP1"/>
    <property type="match status" value="1"/>
</dbReference>
<proteinExistence type="predicted"/>
<dbReference type="Gene3D" id="2.60.120.830">
    <property type="match status" value="1"/>
</dbReference>
<evidence type="ECO:0000256" key="5">
    <source>
        <dbReference type="ARBA" id="ARBA00022833"/>
    </source>
</evidence>
<keyword evidence="6 8" id="KW-1015">Disulfide bond</keyword>
<reference evidence="12" key="1">
    <citation type="submission" date="2014-08" db="EMBL/GenBank/DDBJ databases">
        <authorList>
            <person name="Murali S."/>
            <person name="Richards S."/>
            <person name="Bandaranaike D."/>
            <person name="Bellair M."/>
            <person name="Blankenburg K."/>
            <person name="Chao H."/>
            <person name="Dinh H."/>
            <person name="Doddapaneni H."/>
            <person name="Dugan-Rocha S."/>
            <person name="Elkadiri S."/>
            <person name="Gnanaolivu R."/>
            <person name="Hughes D."/>
            <person name="Lee S."/>
            <person name="Li M."/>
            <person name="Ming W."/>
            <person name="Munidasa M."/>
            <person name="Muniz J."/>
            <person name="Nguyen L."/>
            <person name="Osuji N."/>
            <person name="Pu L.-L."/>
            <person name="Puazo M."/>
            <person name="Skinner E."/>
            <person name="Qu C."/>
            <person name="Quiroz J."/>
            <person name="Raj R."/>
            <person name="Weissenberger G."/>
            <person name="Xin Y."/>
            <person name="Zou X."/>
            <person name="Han Y."/>
            <person name="Worley K."/>
            <person name="Muzny D."/>
            <person name="Gibbs R."/>
        </authorList>
    </citation>
    <scope>NUCLEOTIDE SEQUENCE</scope>
    <source>
        <strain evidence="12">HAZT.00-mixed</strain>
        <tissue evidence="12">Whole organism</tissue>
    </source>
</reference>
<dbReference type="InterPro" id="IPR000884">
    <property type="entry name" value="TSP1_rpt"/>
</dbReference>
<dbReference type="InterPro" id="IPR050439">
    <property type="entry name" value="ADAMTS_ADAMTS-like"/>
</dbReference>
<feature type="disulfide bond" evidence="8">
    <location>
        <begin position="32"/>
        <end position="43"/>
    </location>
</feature>
<keyword evidence="2" id="KW-0964">Secreted</keyword>
<dbReference type="SUPFAM" id="SSF82895">
    <property type="entry name" value="TSP-1 type 1 repeat"/>
    <property type="match status" value="1"/>
</dbReference>
<dbReference type="Pfam" id="PF05986">
    <property type="entry name" value="ADAMTS_spacer1"/>
    <property type="match status" value="1"/>
</dbReference>
<evidence type="ECO:0000259" key="11">
    <source>
        <dbReference type="Pfam" id="PF19236"/>
    </source>
</evidence>
<dbReference type="GO" id="GO:0030198">
    <property type="term" value="P:extracellular matrix organization"/>
    <property type="evidence" value="ECO:0007669"/>
    <property type="project" value="InterPro"/>
</dbReference>
<dbReference type="GO" id="GO:0005576">
    <property type="term" value="C:extracellular region"/>
    <property type="evidence" value="ECO:0007669"/>
    <property type="project" value="UniProtKB-SubCell"/>
</dbReference>
<dbReference type="GO" id="GO:0031012">
    <property type="term" value="C:extracellular matrix"/>
    <property type="evidence" value="ECO:0007669"/>
    <property type="project" value="TreeGrafter"/>
</dbReference>
<dbReference type="GO" id="GO:0046872">
    <property type="term" value="F:metal ion binding"/>
    <property type="evidence" value="ECO:0007669"/>
    <property type="project" value="UniProtKB-KW"/>
</dbReference>
<sequence>MPKCKRLWCTTSHDEKEGCKTQHMPWADGTPCGADSWCLRGECVVKNKQTLKKIQGQWGSWQPWSACSRTCGVGVQRAERYCDDPKPKFGGRYCVGEKVRYRSCVMEPCPRGSSALDFRTQQCQSYNGKNFGLPDIPEDVKWIPKYAGILHEDSCKLFCQVSNSSVSYQLREKVDDGTTCGPDTYDICVNGKCRGAGCDYVLNSTARDDYCGVCGGDNSTCQLTTGGLQESRSWGYSDVTIIPEGAARVEITQRAFHDKADDDNYLALVDLETGEYLLNGHWIVTPFQKVVEFSGTMLEYSGSNTAIERINSTKPLQKKLLVQVITIYCRLGSCILRMFVTATPRATICLSLLTCGASVTGLTAPSLA</sequence>
<dbReference type="PRINTS" id="PR01705">
    <property type="entry name" value="TSP1REPEAT"/>
</dbReference>
<dbReference type="InterPro" id="IPR045371">
    <property type="entry name" value="ADAMTS_CR_3"/>
</dbReference>
<accession>A0A6A0GTQ4</accession>
<comment type="subcellular location">
    <subcellularLocation>
        <location evidence="1">Secreted</location>
    </subcellularLocation>
</comment>
<keyword evidence="4" id="KW-0378">Hydrolase</keyword>
<keyword evidence="7" id="KW-0325">Glycoprotein</keyword>
<dbReference type="InterPro" id="IPR041645">
    <property type="entry name" value="ADAMTS_CR_2"/>
</dbReference>
<dbReference type="PRINTS" id="PR01857">
    <property type="entry name" value="ADAMTSFAMILY"/>
</dbReference>
<keyword evidence="5" id="KW-0862">Zinc</keyword>
<reference evidence="12" key="3">
    <citation type="submission" date="2019-06" db="EMBL/GenBank/DDBJ databases">
        <authorList>
            <person name="Poynton C."/>
            <person name="Hasenbein S."/>
            <person name="Benoit J.B."/>
            <person name="Sepulveda M.S."/>
            <person name="Poelchau M.F."/>
            <person name="Murali S.C."/>
            <person name="Chen S."/>
            <person name="Glastad K.M."/>
            <person name="Werren J.H."/>
            <person name="Vineis J.H."/>
            <person name="Bowen J.L."/>
            <person name="Friedrich M."/>
            <person name="Jones J."/>
            <person name="Robertson H.M."/>
            <person name="Feyereisen R."/>
            <person name="Mechler-Hickson A."/>
            <person name="Mathers N."/>
            <person name="Lee C.E."/>
            <person name="Colbourne J.K."/>
            <person name="Biales A."/>
            <person name="Johnston J.S."/>
            <person name="Wellborn G.A."/>
            <person name="Rosendale A.J."/>
            <person name="Cridge A.G."/>
            <person name="Munoz-Torres M.C."/>
            <person name="Bain P.A."/>
            <person name="Manny A.R."/>
            <person name="Major K.M."/>
            <person name="Lambert F.N."/>
            <person name="Vulpe C.D."/>
            <person name="Tuck P."/>
            <person name="Blalock B.J."/>
            <person name="Lin Y.-Y."/>
            <person name="Smith M.E."/>
            <person name="Ochoa-Acuna H."/>
            <person name="Chen M.-J.M."/>
            <person name="Childers C.P."/>
            <person name="Qu J."/>
            <person name="Dugan S."/>
            <person name="Lee S.L."/>
            <person name="Chao H."/>
            <person name="Dinh H."/>
            <person name="Han Y."/>
            <person name="Doddapaneni H."/>
            <person name="Worley K.C."/>
            <person name="Muzny D.M."/>
            <person name="Gibbs R.A."/>
            <person name="Richards S."/>
        </authorList>
    </citation>
    <scope>NUCLEOTIDE SEQUENCE</scope>
    <source>
        <strain evidence="12">HAZT.00-mixed</strain>
        <tissue evidence="12">Whole organism</tissue>
    </source>
</reference>
<keyword evidence="3" id="KW-0479">Metal-binding</keyword>
<feature type="disulfide bond" evidence="8">
    <location>
        <begin position="67"/>
        <end position="104"/>
    </location>
</feature>
<dbReference type="GO" id="GO:0004222">
    <property type="term" value="F:metalloendopeptidase activity"/>
    <property type="evidence" value="ECO:0007669"/>
    <property type="project" value="TreeGrafter"/>
</dbReference>
<organism evidence="12">
    <name type="scientific">Hyalella azteca</name>
    <name type="common">Amphipod</name>
    <dbReference type="NCBI Taxonomy" id="294128"/>
    <lineage>
        <taxon>Eukaryota</taxon>
        <taxon>Metazoa</taxon>
        <taxon>Ecdysozoa</taxon>
        <taxon>Arthropoda</taxon>
        <taxon>Crustacea</taxon>
        <taxon>Multicrustacea</taxon>
        <taxon>Malacostraca</taxon>
        <taxon>Eumalacostraca</taxon>
        <taxon>Peracarida</taxon>
        <taxon>Amphipoda</taxon>
        <taxon>Senticaudata</taxon>
        <taxon>Talitrida</taxon>
        <taxon>Talitroidea</taxon>
        <taxon>Hyalellidae</taxon>
        <taxon>Hyalella</taxon>
    </lineage>
</organism>
<dbReference type="Gene3D" id="3.40.1620.60">
    <property type="match status" value="2"/>
</dbReference>
<dbReference type="FunFam" id="2.20.100.10:FF:000006">
    <property type="entry name" value="A disintegrin and metalloproteinase with thrombospondin motifs 1"/>
    <property type="match status" value="1"/>
</dbReference>
<comment type="caution">
    <text evidence="12">The sequence shown here is derived from an EMBL/GenBank/DDBJ whole genome shotgun (WGS) entry which is preliminary data.</text>
</comment>
<dbReference type="InterPro" id="IPR013273">
    <property type="entry name" value="ADAMTS/ADAMTS-like"/>
</dbReference>
<evidence type="ECO:0000256" key="3">
    <source>
        <dbReference type="ARBA" id="ARBA00022723"/>
    </source>
</evidence>
<dbReference type="EMBL" id="JQDR03015409">
    <property type="protein sequence ID" value="KAA0186701.1"/>
    <property type="molecule type" value="Genomic_DNA"/>
</dbReference>
<feature type="domain" description="ADAMTS/ADAMTS-like cysteine-rich" evidence="11">
    <location>
        <begin position="116"/>
        <end position="221"/>
    </location>
</feature>
<feature type="disulfide bond" evidence="8">
    <location>
        <begin position="71"/>
        <end position="109"/>
    </location>
</feature>
<evidence type="ECO:0000256" key="2">
    <source>
        <dbReference type="ARBA" id="ARBA00022525"/>
    </source>
</evidence>
<feature type="disulfide bond" evidence="8">
    <location>
        <begin position="4"/>
        <end position="38"/>
    </location>
</feature>
<feature type="domain" description="ADAMTS/ADAMTS-like Spacer 1" evidence="9">
    <location>
        <begin position="225"/>
        <end position="327"/>
    </location>
</feature>